<accession>M2SHT9</accession>
<evidence type="ECO:0000313" key="2">
    <source>
        <dbReference type="Proteomes" id="UP000016934"/>
    </source>
</evidence>
<name>M2SHT9_COCSN</name>
<protein>
    <submittedName>
        <fullName evidence="1">Uncharacterized protein</fullName>
    </submittedName>
</protein>
<sequence>MPAPVTPSARASGSGFMKARACLHTSRSSPKDVAPVYVQCLGLRPTRPLAPGGNVQFMQVWFAFATMLTPCPTTWSVLIGLI</sequence>
<keyword evidence="2" id="KW-1185">Reference proteome</keyword>
<reference evidence="1 2" key="1">
    <citation type="journal article" date="2012" name="PLoS Pathog.">
        <title>Diverse lifestyles and strategies of plant pathogenesis encoded in the genomes of eighteen Dothideomycetes fungi.</title>
        <authorList>
            <person name="Ohm R.A."/>
            <person name="Feau N."/>
            <person name="Henrissat B."/>
            <person name="Schoch C.L."/>
            <person name="Horwitz B.A."/>
            <person name="Barry K.W."/>
            <person name="Condon B.J."/>
            <person name="Copeland A.C."/>
            <person name="Dhillon B."/>
            <person name="Glaser F."/>
            <person name="Hesse C.N."/>
            <person name="Kosti I."/>
            <person name="LaButti K."/>
            <person name="Lindquist E.A."/>
            <person name="Lucas S."/>
            <person name="Salamov A.A."/>
            <person name="Bradshaw R.E."/>
            <person name="Ciuffetti L."/>
            <person name="Hamelin R.C."/>
            <person name="Kema G.H.J."/>
            <person name="Lawrence C."/>
            <person name="Scott J.A."/>
            <person name="Spatafora J.W."/>
            <person name="Turgeon B.G."/>
            <person name="de Wit P.J.G.M."/>
            <person name="Zhong S."/>
            <person name="Goodwin S.B."/>
            <person name="Grigoriev I.V."/>
        </authorList>
    </citation>
    <scope>NUCLEOTIDE SEQUENCE [LARGE SCALE GENOMIC DNA]</scope>
    <source>
        <strain evidence="2">ND90Pr / ATCC 201652</strain>
    </source>
</reference>
<dbReference type="HOGENOM" id="CLU_2558152_0_0_1"/>
<gene>
    <name evidence="1" type="ORF">COCSADRAFT_226313</name>
</gene>
<dbReference type="EMBL" id="KB445647">
    <property type="protein sequence ID" value="EMD61965.1"/>
    <property type="molecule type" value="Genomic_DNA"/>
</dbReference>
<dbReference type="RefSeq" id="XP_007702319.1">
    <property type="nucleotide sequence ID" value="XM_007704129.1"/>
</dbReference>
<evidence type="ECO:0000313" key="1">
    <source>
        <dbReference type="EMBL" id="EMD61965.1"/>
    </source>
</evidence>
<organism evidence="1 2">
    <name type="scientific">Cochliobolus sativus (strain ND90Pr / ATCC 201652)</name>
    <name type="common">Common root rot and spot blotch fungus</name>
    <name type="synonym">Bipolaris sorokiniana</name>
    <dbReference type="NCBI Taxonomy" id="665912"/>
    <lineage>
        <taxon>Eukaryota</taxon>
        <taxon>Fungi</taxon>
        <taxon>Dikarya</taxon>
        <taxon>Ascomycota</taxon>
        <taxon>Pezizomycotina</taxon>
        <taxon>Dothideomycetes</taxon>
        <taxon>Pleosporomycetidae</taxon>
        <taxon>Pleosporales</taxon>
        <taxon>Pleosporineae</taxon>
        <taxon>Pleosporaceae</taxon>
        <taxon>Bipolaris</taxon>
    </lineage>
</organism>
<dbReference type="AlphaFoldDB" id="M2SHT9"/>
<reference evidence="2" key="2">
    <citation type="journal article" date="2013" name="PLoS Genet.">
        <title>Comparative genome structure, secondary metabolite, and effector coding capacity across Cochliobolus pathogens.</title>
        <authorList>
            <person name="Condon B.J."/>
            <person name="Leng Y."/>
            <person name="Wu D."/>
            <person name="Bushley K.E."/>
            <person name="Ohm R.A."/>
            <person name="Otillar R."/>
            <person name="Martin J."/>
            <person name="Schackwitz W."/>
            <person name="Grimwood J."/>
            <person name="MohdZainudin N."/>
            <person name="Xue C."/>
            <person name="Wang R."/>
            <person name="Manning V.A."/>
            <person name="Dhillon B."/>
            <person name="Tu Z.J."/>
            <person name="Steffenson B.J."/>
            <person name="Salamov A."/>
            <person name="Sun H."/>
            <person name="Lowry S."/>
            <person name="LaButti K."/>
            <person name="Han J."/>
            <person name="Copeland A."/>
            <person name="Lindquist E."/>
            <person name="Barry K."/>
            <person name="Schmutz J."/>
            <person name="Baker S.E."/>
            <person name="Ciuffetti L.M."/>
            <person name="Grigoriev I.V."/>
            <person name="Zhong S."/>
            <person name="Turgeon B.G."/>
        </authorList>
    </citation>
    <scope>NUCLEOTIDE SEQUENCE [LARGE SCALE GENOMIC DNA]</scope>
    <source>
        <strain evidence="2">ND90Pr / ATCC 201652</strain>
    </source>
</reference>
<dbReference type="GeneID" id="19134681"/>
<proteinExistence type="predicted"/>
<dbReference type="Proteomes" id="UP000016934">
    <property type="component" value="Unassembled WGS sequence"/>
</dbReference>
<dbReference type="KEGG" id="bsc:COCSADRAFT_226313"/>